<dbReference type="Gene3D" id="2.170.300.10">
    <property type="entry name" value="Tie2 ligand-binding domain superfamily"/>
    <property type="match status" value="1"/>
</dbReference>
<dbReference type="OrthoDB" id="6083208at2759"/>
<dbReference type="AlphaFoldDB" id="A0A8B8A7T8"/>
<evidence type="ECO:0000256" key="1">
    <source>
        <dbReference type="SAM" id="Phobius"/>
    </source>
</evidence>
<dbReference type="RefSeq" id="XP_022286688.1">
    <property type="nucleotide sequence ID" value="XM_022430980.1"/>
</dbReference>
<gene>
    <name evidence="4" type="primary">LOC111099618</name>
</gene>
<keyword evidence="3" id="KW-1185">Reference proteome</keyword>
<name>A0A8B8A7T8_CRAVI</name>
<keyword evidence="2" id="KW-0732">Signal</keyword>
<keyword evidence="1" id="KW-1133">Transmembrane helix</keyword>
<evidence type="ECO:0000313" key="4">
    <source>
        <dbReference type="RefSeq" id="XP_022286688.1"/>
    </source>
</evidence>
<keyword evidence="1" id="KW-0472">Membrane</keyword>
<dbReference type="Proteomes" id="UP000694844">
    <property type="component" value="Chromosome 6"/>
</dbReference>
<dbReference type="GeneID" id="111099618"/>
<dbReference type="KEGG" id="cvn:111099618"/>
<protein>
    <submittedName>
        <fullName evidence="4">Uncharacterized protein LOC111099618</fullName>
    </submittedName>
</protein>
<evidence type="ECO:0000256" key="2">
    <source>
        <dbReference type="SAM" id="SignalP"/>
    </source>
</evidence>
<proteinExistence type="predicted"/>
<feature type="transmembrane region" description="Helical" evidence="1">
    <location>
        <begin position="145"/>
        <end position="166"/>
    </location>
</feature>
<evidence type="ECO:0000313" key="3">
    <source>
        <dbReference type="Proteomes" id="UP000694844"/>
    </source>
</evidence>
<sequence>MCLVIVFMFFLVVRGESTSNCTGKCCEGYIWDHNKEICEKCKPGYIGPSCSKKCPHPAYGDACQEICTCSEDECDSVTGCKPMSSVKFEPPVVGEYTTQETYPSSGFYNTTVFRYQVSTSAPNKSEYTTRESWSKSVSGDLKGTLVILIKLFGVVDIFLICIYVLIFMHDHRKERKATQNREFGERNNYMYENVEIVFS</sequence>
<organism evidence="3 4">
    <name type="scientific">Crassostrea virginica</name>
    <name type="common">Eastern oyster</name>
    <dbReference type="NCBI Taxonomy" id="6565"/>
    <lineage>
        <taxon>Eukaryota</taxon>
        <taxon>Metazoa</taxon>
        <taxon>Spiralia</taxon>
        <taxon>Lophotrochozoa</taxon>
        <taxon>Mollusca</taxon>
        <taxon>Bivalvia</taxon>
        <taxon>Autobranchia</taxon>
        <taxon>Pteriomorphia</taxon>
        <taxon>Ostreida</taxon>
        <taxon>Ostreoidea</taxon>
        <taxon>Ostreidae</taxon>
        <taxon>Crassostrea</taxon>
    </lineage>
</organism>
<feature type="chain" id="PRO_5034098426" evidence="2">
    <location>
        <begin position="16"/>
        <end position="199"/>
    </location>
</feature>
<feature type="signal peptide" evidence="2">
    <location>
        <begin position="1"/>
        <end position="15"/>
    </location>
</feature>
<keyword evidence="1" id="KW-0812">Transmembrane</keyword>
<accession>A0A8B8A7T8</accession>
<reference evidence="4" key="1">
    <citation type="submission" date="2025-08" db="UniProtKB">
        <authorList>
            <consortium name="RefSeq"/>
        </authorList>
    </citation>
    <scope>IDENTIFICATION</scope>
    <source>
        <tissue evidence="4">Whole sample</tissue>
    </source>
</reference>